<evidence type="ECO:0000256" key="2">
    <source>
        <dbReference type="ARBA" id="ARBA00008098"/>
    </source>
</evidence>
<reference evidence="7" key="1">
    <citation type="journal article" date="2017" name="Sci. Rep.">
        <title>Antennal transcriptome analysis and expression profiles of olfactory genes in Anoplophora chinensis.</title>
        <authorList>
            <person name="Wang J."/>
            <person name="Hu P."/>
            <person name="Gao P."/>
            <person name="Tao J."/>
            <person name="Luo Y."/>
        </authorList>
    </citation>
    <scope>NUCLEOTIDE SEQUENCE</scope>
</reference>
<keyword evidence="4" id="KW-0325">Glycoprotein</keyword>
<accession>A0A2H4ZB49</accession>
<keyword evidence="3" id="KW-0964">Secreted</keyword>
<sequence length="136" mass="15293">MVDMRRIIVVFLFNFYLKLSMCTSVDMRLVALRKACVAETGIDEAFVEKVDAEKVLVDDRTLKCYIMCIMKHCGAMSDDGIVDIESVVSNLTDEMKEKLEPIVRACGAKVGADHCETAWLTHSCFLEKGPDVYVFV</sequence>
<feature type="chain" id="PRO_5014183036" evidence="6">
    <location>
        <begin position="23"/>
        <end position="136"/>
    </location>
</feature>
<name>A0A2H4ZB49_ANOCN</name>
<keyword evidence="6" id="KW-0732">Signal</keyword>
<dbReference type="SMART" id="SM00708">
    <property type="entry name" value="PhBP"/>
    <property type="match status" value="1"/>
</dbReference>
<evidence type="ECO:0000256" key="3">
    <source>
        <dbReference type="ARBA" id="ARBA00022525"/>
    </source>
</evidence>
<evidence type="ECO:0000256" key="5">
    <source>
        <dbReference type="ARBA" id="ARBA00056866"/>
    </source>
</evidence>
<dbReference type="InterPro" id="IPR036728">
    <property type="entry name" value="PBP_GOBP_sf"/>
</dbReference>
<comment type="similarity">
    <text evidence="2">Belongs to the PBP/GOBP family.</text>
</comment>
<evidence type="ECO:0000256" key="6">
    <source>
        <dbReference type="SAM" id="SignalP"/>
    </source>
</evidence>
<evidence type="ECO:0000256" key="1">
    <source>
        <dbReference type="ARBA" id="ARBA00004613"/>
    </source>
</evidence>
<dbReference type="PANTHER" id="PTHR21364">
    <property type="entry name" value="GENERAL ODORANT-BINDING PROTEIN 19A"/>
    <property type="match status" value="1"/>
</dbReference>
<dbReference type="PANTHER" id="PTHR21364:SF2">
    <property type="entry name" value="GENERAL ODORANT-BINDING PROTEIN 19A"/>
    <property type="match status" value="1"/>
</dbReference>
<proteinExistence type="evidence at transcript level"/>
<dbReference type="GO" id="GO:0005549">
    <property type="term" value="F:odorant binding"/>
    <property type="evidence" value="ECO:0007669"/>
    <property type="project" value="InterPro"/>
</dbReference>
<dbReference type="InterPro" id="IPR006170">
    <property type="entry name" value="PBP/GOBP"/>
</dbReference>
<protein>
    <submittedName>
        <fullName evidence="7">Odorant-binding protein</fullName>
    </submittedName>
</protein>
<dbReference type="CDD" id="cd23992">
    <property type="entry name" value="PBP_GOBP"/>
    <property type="match status" value="1"/>
</dbReference>
<dbReference type="GO" id="GO:0005576">
    <property type="term" value="C:extracellular region"/>
    <property type="evidence" value="ECO:0007669"/>
    <property type="project" value="UniProtKB-SubCell"/>
</dbReference>
<comment type="subcellular location">
    <subcellularLocation>
        <location evidence="1">Secreted</location>
    </subcellularLocation>
</comment>
<comment type="function">
    <text evidence="5">May be a carrier protein for lipids.</text>
</comment>
<dbReference type="GO" id="GO:0007608">
    <property type="term" value="P:sensory perception of smell"/>
    <property type="evidence" value="ECO:0007669"/>
    <property type="project" value="UniProtKB-ARBA"/>
</dbReference>
<dbReference type="Gene3D" id="1.10.238.20">
    <property type="entry name" value="Pheromone/general odorant binding protein domain"/>
    <property type="match status" value="1"/>
</dbReference>
<dbReference type="AlphaFoldDB" id="A0A2H4ZB49"/>
<evidence type="ECO:0000313" key="7">
    <source>
        <dbReference type="EMBL" id="AUF72981.1"/>
    </source>
</evidence>
<feature type="signal peptide" evidence="6">
    <location>
        <begin position="1"/>
        <end position="22"/>
    </location>
</feature>
<dbReference type="SUPFAM" id="SSF47565">
    <property type="entry name" value="Insect pheromone/odorant-binding proteins"/>
    <property type="match status" value="1"/>
</dbReference>
<organism evidence="7">
    <name type="scientific">Anoplophora chinensis</name>
    <name type="common">Citrus longhorn beetle</name>
    <dbReference type="NCBI Taxonomy" id="217632"/>
    <lineage>
        <taxon>Eukaryota</taxon>
        <taxon>Metazoa</taxon>
        <taxon>Ecdysozoa</taxon>
        <taxon>Arthropoda</taxon>
        <taxon>Hexapoda</taxon>
        <taxon>Insecta</taxon>
        <taxon>Pterygota</taxon>
        <taxon>Neoptera</taxon>
        <taxon>Endopterygota</taxon>
        <taxon>Coleoptera</taxon>
        <taxon>Polyphaga</taxon>
        <taxon>Cucujiformia</taxon>
        <taxon>Chrysomeloidea</taxon>
        <taxon>Cerambycidae</taxon>
        <taxon>Lamiinae</taxon>
        <taxon>Lamiini</taxon>
        <taxon>Anoplophora</taxon>
    </lineage>
</organism>
<dbReference type="FunFam" id="1.10.238.20:FF:000001">
    <property type="entry name" value="General odorant-binding protein lush"/>
    <property type="match status" value="1"/>
</dbReference>
<dbReference type="EMBL" id="MF975405">
    <property type="protein sequence ID" value="AUF72981.1"/>
    <property type="molecule type" value="mRNA"/>
</dbReference>
<evidence type="ECO:0000256" key="4">
    <source>
        <dbReference type="ARBA" id="ARBA00023180"/>
    </source>
</evidence>
<dbReference type="Pfam" id="PF01395">
    <property type="entry name" value="PBP_GOBP"/>
    <property type="match status" value="1"/>
</dbReference>